<reference evidence="2" key="1">
    <citation type="submission" date="2018-04" db="EMBL/GenBank/DDBJ databases">
        <title>Whole genome sequencing of Hypsizygus marmoreus.</title>
        <authorList>
            <person name="Choi I.-G."/>
            <person name="Min B."/>
            <person name="Kim J.-G."/>
            <person name="Kim S."/>
            <person name="Oh Y.-L."/>
            <person name="Kong W.-S."/>
            <person name="Park H."/>
            <person name="Jeong J."/>
            <person name="Song E.-S."/>
        </authorList>
    </citation>
    <scope>NUCLEOTIDE SEQUENCE [LARGE SCALE GENOMIC DNA]</scope>
    <source>
        <strain evidence="2">51987-8</strain>
    </source>
</reference>
<keyword evidence="3" id="KW-1185">Reference proteome</keyword>
<feature type="compositionally biased region" description="Basic and acidic residues" evidence="1">
    <location>
        <begin position="91"/>
        <end position="104"/>
    </location>
</feature>
<dbReference type="Proteomes" id="UP000076154">
    <property type="component" value="Unassembled WGS sequence"/>
</dbReference>
<sequence>MANETNEDDIDLEALQAQIDLSMSFAQNMVSSWVKPSRKLPKGSRDTEAELKEYMRRPPRLGVGAPIPETANLSRETARLKGQLTGKGSKRAREEDHKKLKEKSDDEDESRAGAIQKKARVDPFGDNRKNKNKKNKKAVIGSTSSVVLEPHAPAETDASEQAEVVDMITDVNPERDAVSVPPSTPRRKKRKKRHSTVESPMISVDKTPMLVSPPSTSALQPARTTPDGQPRPLNSSRTPGKVIDISLTTTPINSPHIRNLPPAAALFKQPLLNLAPLASDDEASDDAKTDLAGDSPKKKRKRKRRKKKNSFTSDGVMDGPKKDGG</sequence>
<accession>A0A369JMU1</accession>
<evidence type="ECO:0000256" key="1">
    <source>
        <dbReference type="SAM" id="MobiDB-lite"/>
    </source>
</evidence>
<organism evidence="2 3">
    <name type="scientific">Hypsizygus marmoreus</name>
    <name type="common">White beech mushroom</name>
    <name type="synonym">Agaricus marmoreus</name>
    <dbReference type="NCBI Taxonomy" id="39966"/>
    <lineage>
        <taxon>Eukaryota</taxon>
        <taxon>Fungi</taxon>
        <taxon>Dikarya</taxon>
        <taxon>Basidiomycota</taxon>
        <taxon>Agaricomycotina</taxon>
        <taxon>Agaricomycetes</taxon>
        <taxon>Agaricomycetidae</taxon>
        <taxon>Agaricales</taxon>
        <taxon>Tricholomatineae</taxon>
        <taxon>Lyophyllaceae</taxon>
        <taxon>Hypsizygus</taxon>
    </lineage>
</organism>
<feature type="compositionally biased region" description="Basic residues" evidence="1">
    <location>
        <begin position="185"/>
        <end position="194"/>
    </location>
</feature>
<feature type="compositionally biased region" description="Basic and acidic residues" evidence="1">
    <location>
        <begin position="43"/>
        <end position="56"/>
    </location>
</feature>
<dbReference type="OrthoDB" id="3438340at2759"/>
<feature type="compositionally biased region" description="Basic and acidic residues" evidence="1">
    <location>
        <begin position="119"/>
        <end position="129"/>
    </location>
</feature>
<feature type="region of interest" description="Disordered" evidence="1">
    <location>
        <begin position="278"/>
        <end position="325"/>
    </location>
</feature>
<evidence type="ECO:0000313" key="2">
    <source>
        <dbReference type="EMBL" id="RDB22530.1"/>
    </source>
</evidence>
<protein>
    <submittedName>
        <fullName evidence="2">Uncharacterized protein</fullName>
    </submittedName>
</protein>
<proteinExistence type="predicted"/>
<evidence type="ECO:0000313" key="3">
    <source>
        <dbReference type="Proteomes" id="UP000076154"/>
    </source>
</evidence>
<gene>
    <name evidence="2" type="ORF">Hypma_009990</name>
</gene>
<dbReference type="EMBL" id="LUEZ02000049">
    <property type="protein sequence ID" value="RDB22530.1"/>
    <property type="molecule type" value="Genomic_DNA"/>
</dbReference>
<feature type="compositionally biased region" description="Basic residues" evidence="1">
    <location>
        <begin position="297"/>
        <end position="309"/>
    </location>
</feature>
<feature type="compositionally biased region" description="Polar residues" evidence="1">
    <location>
        <begin position="213"/>
        <end position="238"/>
    </location>
</feature>
<dbReference type="InParanoid" id="A0A369JMU1"/>
<dbReference type="AlphaFoldDB" id="A0A369JMU1"/>
<name>A0A369JMU1_HYPMA</name>
<feature type="region of interest" description="Disordered" evidence="1">
    <location>
        <begin position="33"/>
        <end position="242"/>
    </location>
</feature>
<comment type="caution">
    <text evidence="2">The sequence shown here is derived from an EMBL/GenBank/DDBJ whole genome shotgun (WGS) entry which is preliminary data.</text>
</comment>